<reference evidence="2 3" key="1">
    <citation type="submission" date="2019-05" db="EMBL/GenBank/DDBJ databases">
        <title>Another draft genome of Portunus trituberculatus and its Hox gene families provides insights of decapod evolution.</title>
        <authorList>
            <person name="Jeong J.-H."/>
            <person name="Song I."/>
            <person name="Kim S."/>
            <person name="Choi T."/>
            <person name="Kim D."/>
            <person name="Ryu S."/>
            <person name="Kim W."/>
        </authorList>
    </citation>
    <scope>NUCLEOTIDE SEQUENCE [LARGE SCALE GENOMIC DNA]</scope>
    <source>
        <tissue evidence="2">Muscle</tissue>
    </source>
</reference>
<feature type="compositionally biased region" description="Basic and acidic residues" evidence="1">
    <location>
        <begin position="12"/>
        <end position="26"/>
    </location>
</feature>
<sequence>MRKTWATKNKKKQLEQNEHQDEKEKNNNNNNNNNTTNYYTTPPSLPTYLPTHWSTNPPSHPLPLSYPNTAYHHLHLPTPKTGGDRGRSIDPPPSPPFGKHAASQKHSVTQRAFLTFAYTCLPSPEIANAGNLNSSCSMLRCYDVQSLSPPHNPAQASRSTHRDI</sequence>
<evidence type="ECO:0000256" key="1">
    <source>
        <dbReference type="SAM" id="MobiDB-lite"/>
    </source>
</evidence>
<gene>
    <name evidence="2" type="ORF">E2C01_060777</name>
</gene>
<dbReference type="Proteomes" id="UP000324222">
    <property type="component" value="Unassembled WGS sequence"/>
</dbReference>
<proteinExistence type="predicted"/>
<comment type="caution">
    <text evidence="2">The sequence shown here is derived from an EMBL/GenBank/DDBJ whole genome shotgun (WGS) entry which is preliminary data.</text>
</comment>
<dbReference type="AlphaFoldDB" id="A0A5B7HBI1"/>
<protein>
    <submittedName>
        <fullName evidence="2">Uncharacterized protein</fullName>
    </submittedName>
</protein>
<feature type="region of interest" description="Disordered" evidence="1">
    <location>
        <begin position="1"/>
        <end position="41"/>
    </location>
</feature>
<evidence type="ECO:0000313" key="2">
    <source>
        <dbReference type="EMBL" id="MPC66627.1"/>
    </source>
</evidence>
<name>A0A5B7HBI1_PORTR</name>
<keyword evidence="3" id="KW-1185">Reference proteome</keyword>
<feature type="region of interest" description="Disordered" evidence="1">
    <location>
        <begin position="71"/>
        <end position="101"/>
    </location>
</feature>
<feature type="compositionally biased region" description="Low complexity" evidence="1">
    <location>
        <begin position="27"/>
        <end position="41"/>
    </location>
</feature>
<organism evidence="2 3">
    <name type="scientific">Portunus trituberculatus</name>
    <name type="common">Swimming crab</name>
    <name type="synonym">Neptunus trituberculatus</name>
    <dbReference type="NCBI Taxonomy" id="210409"/>
    <lineage>
        <taxon>Eukaryota</taxon>
        <taxon>Metazoa</taxon>
        <taxon>Ecdysozoa</taxon>
        <taxon>Arthropoda</taxon>
        <taxon>Crustacea</taxon>
        <taxon>Multicrustacea</taxon>
        <taxon>Malacostraca</taxon>
        <taxon>Eumalacostraca</taxon>
        <taxon>Eucarida</taxon>
        <taxon>Decapoda</taxon>
        <taxon>Pleocyemata</taxon>
        <taxon>Brachyura</taxon>
        <taxon>Eubrachyura</taxon>
        <taxon>Portunoidea</taxon>
        <taxon>Portunidae</taxon>
        <taxon>Portuninae</taxon>
        <taxon>Portunus</taxon>
    </lineage>
</organism>
<dbReference type="EMBL" id="VSRR010025034">
    <property type="protein sequence ID" value="MPC66627.1"/>
    <property type="molecule type" value="Genomic_DNA"/>
</dbReference>
<accession>A0A5B7HBI1</accession>
<evidence type="ECO:0000313" key="3">
    <source>
        <dbReference type="Proteomes" id="UP000324222"/>
    </source>
</evidence>
<feature type="compositionally biased region" description="Basic residues" evidence="1">
    <location>
        <begin position="1"/>
        <end position="11"/>
    </location>
</feature>